<dbReference type="GO" id="GO:0005524">
    <property type="term" value="F:ATP binding"/>
    <property type="evidence" value="ECO:0007669"/>
    <property type="project" value="UniProtKB-KW"/>
</dbReference>
<dbReference type="OrthoDB" id="434144at2759"/>
<keyword evidence="4" id="KW-0547">Nucleotide-binding</keyword>
<evidence type="ECO:0000256" key="4">
    <source>
        <dbReference type="ARBA" id="ARBA00022741"/>
    </source>
</evidence>
<evidence type="ECO:0000256" key="6">
    <source>
        <dbReference type="ARBA" id="ARBA00048539"/>
    </source>
</evidence>
<dbReference type="AlphaFoldDB" id="A0A7C8MI15"/>
<keyword evidence="5" id="KW-0067">ATP-binding</keyword>
<dbReference type="PANTHER" id="PTHR43033">
    <property type="entry name" value="TRNA(ILE)-LYSIDINE SYNTHASE-RELATED"/>
    <property type="match status" value="1"/>
</dbReference>
<dbReference type="InterPro" id="IPR011063">
    <property type="entry name" value="TilS/TtcA_N"/>
</dbReference>
<comment type="caution">
    <text evidence="9">The sequence shown here is derived from an EMBL/GenBank/DDBJ whole genome shotgun (WGS) entry which is preliminary data.</text>
</comment>
<evidence type="ECO:0000256" key="7">
    <source>
        <dbReference type="SAM" id="MobiDB-lite"/>
    </source>
</evidence>
<reference evidence="9 10" key="1">
    <citation type="submission" date="2020-01" db="EMBL/GenBank/DDBJ databases">
        <authorList>
            <consortium name="DOE Joint Genome Institute"/>
            <person name="Haridas S."/>
            <person name="Albert R."/>
            <person name="Binder M."/>
            <person name="Bloem J."/>
            <person name="Labutti K."/>
            <person name="Salamov A."/>
            <person name="Andreopoulos B."/>
            <person name="Baker S.E."/>
            <person name="Barry K."/>
            <person name="Bills G."/>
            <person name="Bluhm B.H."/>
            <person name="Cannon C."/>
            <person name="Castanera R."/>
            <person name="Culley D.E."/>
            <person name="Daum C."/>
            <person name="Ezra D."/>
            <person name="Gonzalez J.B."/>
            <person name="Henrissat B."/>
            <person name="Kuo A."/>
            <person name="Liang C."/>
            <person name="Lipzen A."/>
            <person name="Lutzoni F."/>
            <person name="Magnuson J."/>
            <person name="Mondo S."/>
            <person name="Nolan M."/>
            <person name="Ohm R."/>
            <person name="Pangilinan J."/>
            <person name="Park H.-J.H."/>
            <person name="Ramirez L."/>
            <person name="Alfaro M."/>
            <person name="Sun H."/>
            <person name="Tritt A."/>
            <person name="Yoshinaga Y."/>
            <person name="Zwiers L.-H.L."/>
            <person name="Turgeon B.G."/>
            <person name="Goodwin S.B."/>
            <person name="Spatafora J.W."/>
            <person name="Crous P.W."/>
            <person name="Grigoriev I.V."/>
        </authorList>
    </citation>
    <scope>NUCLEOTIDE SEQUENCE [LARGE SCALE GENOMIC DNA]</scope>
    <source>
        <strain evidence="9 10">CBS 611.86</strain>
    </source>
</reference>
<gene>
    <name evidence="9" type="ORF">BDV95DRAFT_497490</name>
</gene>
<proteinExistence type="inferred from homology"/>
<keyword evidence="3" id="KW-0819">tRNA processing</keyword>
<evidence type="ECO:0000313" key="9">
    <source>
        <dbReference type="EMBL" id="KAF2869964.1"/>
    </source>
</evidence>
<evidence type="ECO:0000256" key="1">
    <source>
        <dbReference type="ARBA" id="ARBA00013267"/>
    </source>
</evidence>
<dbReference type="NCBIfam" id="TIGR02432">
    <property type="entry name" value="lysidine_TilS_N"/>
    <property type="match status" value="1"/>
</dbReference>
<keyword evidence="2" id="KW-0436">Ligase</keyword>
<dbReference type="Gene3D" id="3.40.50.620">
    <property type="entry name" value="HUPs"/>
    <property type="match status" value="1"/>
</dbReference>
<feature type="domain" description="tRNA(Ile)-lysidine/2-thiocytidine synthase N-terminal" evidence="8">
    <location>
        <begin position="4"/>
        <end position="211"/>
    </location>
</feature>
<dbReference type="SUPFAM" id="SSF52402">
    <property type="entry name" value="Adenine nucleotide alpha hydrolases-like"/>
    <property type="match status" value="1"/>
</dbReference>
<dbReference type="PANTHER" id="PTHR43033:SF1">
    <property type="entry name" value="TRNA(ILE)-LYSIDINE SYNTHASE-RELATED"/>
    <property type="match status" value="1"/>
</dbReference>
<dbReference type="Pfam" id="PF01171">
    <property type="entry name" value="ATP_bind_3"/>
    <property type="match status" value="1"/>
</dbReference>
<feature type="compositionally biased region" description="Basic and acidic residues" evidence="7">
    <location>
        <begin position="610"/>
        <end position="627"/>
    </location>
</feature>
<dbReference type="EC" id="6.3.4.19" evidence="1"/>
<comment type="catalytic activity">
    <reaction evidence="6">
        <text>cytidine(34) in tRNA(Ile2) + L-lysine + ATP = lysidine(34) in tRNA(Ile2) + AMP + diphosphate + H(+)</text>
        <dbReference type="Rhea" id="RHEA:43744"/>
        <dbReference type="Rhea" id="RHEA-COMP:10625"/>
        <dbReference type="Rhea" id="RHEA-COMP:10670"/>
        <dbReference type="ChEBI" id="CHEBI:15378"/>
        <dbReference type="ChEBI" id="CHEBI:30616"/>
        <dbReference type="ChEBI" id="CHEBI:32551"/>
        <dbReference type="ChEBI" id="CHEBI:33019"/>
        <dbReference type="ChEBI" id="CHEBI:82748"/>
        <dbReference type="ChEBI" id="CHEBI:83665"/>
        <dbReference type="ChEBI" id="CHEBI:456215"/>
        <dbReference type="EC" id="6.3.4.19"/>
    </reaction>
</comment>
<feature type="region of interest" description="Disordered" evidence="7">
    <location>
        <begin position="556"/>
        <end position="592"/>
    </location>
</feature>
<feature type="compositionally biased region" description="Basic and acidic residues" evidence="7">
    <location>
        <begin position="558"/>
        <end position="571"/>
    </location>
</feature>
<dbReference type="InterPro" id="IPR012795">
    <property type="entry name" value="tRNA_Ile_lys_synt_N"/>
</dbReference>
<organism evidence="9 10">
    <name type="scientific">Massariosphaeria phaeospora</name>
    <dbReference type="NCBI Taxonomy" id="100035"/>
    <lineage>
        <taxon>Eukaryota</taxon>
        <taxon>Fungi</taxon>
        <taxon>Dikarya</taxon>
        <taxon>Ascomycota</taxon>
        <taxon>Pezizomycotina</taxon>
        <taxon>Dothideomycetes</taxon>
        <taxon>Pleosporomycetidae</taxon>
        <taxon>Pleosporales</taxon>
        <taxon>Pleosporales incertae sedis</taxon>
        <taxon>Massariosphaeria</taxon>
    </lineage>
</organism>
<dbReference type="Proteomes" id="UP000481861">
    <property type="component" value="Unassembled WGS sequence"/>
</dbReference>
<keyword evidence="10" id="KW-1185">Reference proteome</keyword>
<evidence type="ECO:0000313" key="10">
    <source>
        <dbReference type="Proteomes" id="UP000481861"/>
    </source>
</evidence>
<evidence type="ECO:0000259" key="8">
    <source>
        <dbReference type="Pfam" id="PF01171"/>
    </source>
</evidence>
<dbReference type="InterPro" id="IPR014729">
    <property type="entry name" value="Rossmann-like_a/b/a_fold"/>
</dbReference>
<dbReference type="InterPro" id="IPR012094">
    <property type="entry name" value="tRNA_Ile_lys_synt"/>
</dbReference>
<evidence type="ECO:0000256" key="2">
    <source>
        <dbReference type="ARBA" id="ARBA00022598"/>
    </source>
</evidence>
<feature type="region of interest" description="Disordered" evidence="7">
    <location>
        <begin position="610"/>
        <end position="653"/>
    </location>
</feature>
<protein>
    <recommendedName>
        <fullName evidence="1">tRNA(Ile)-lysidine synthetase</fullName>
        <ecNumber evidence="1">6.3.4.19</ecNumber>
    </recommendedName>
</protein>
<accession>A0A7C8MI15</accession>
<dbReference type="CDD" id="cd01992">
    <property type="entry name" value="TilS_N"/>
    <property type="match status" value="1"/>
</dbReference>
<dbReference type="HAMAP" id="MF_01161">
    <property type="entry name" value="tRNA_Ile_lys_synt"/>
    <property type="match status" value="1"/>
</dbReference>
<dbReference type="GO" id="GO:0008033">
    <property type="term" value="P:tRNA processing"/>
    <property type="evidence" value="ECO:0007669"/>
    <property type="project" value="UniProtKB-KW"/>
</dbReference>
<dbReference type="EMBL" id="JAADJZ010000015">
    <property type="protein sequence ID" value="KAF2869964.1"/>
    <property type="molecule type" value="Genomic_DNA"/>
</dbReference>
<dbReference type="GO" id="GO:0032267">
    <property type="term" value="F:tRNA(Ile)-lysidine synthase activity"/>
    <property type="evidence" value="ECO:0007669"/>
    <property type="project" value="UniProtKB-EC"/>
</dbReference>
<name>A0A7C8MI15_9PLEO</name>
<evidence type="ECO:0000256" key="5">
    <source>
        <dbReference type="ARBA" id="ARBA00022840"/>
    </source>
</evidence>
<sequence>MALATLYSRALSANKTLPRCHGIIIDHKVRPESTEEAEWVAQQLRLNIGISSTVIPLVWPEFSDPNSLQRFESDARRLRYQALGRACKENNITSLMVAHHANDQAETIFMRLIMERWRTGLKGIRGIEGIPECYGMHGIDSSGGLGEADQKRMVDGGIPYPVEKGGMQLLRPLLGIEKKRLIATCEEYGTAWAEDKTNQTPTTTCRNAIRHILKNHKLPAALSEQSLVGLSVQMQERLKVHREHAEYLFNNCLLKLDIQTGSLIVRFPETTALLDQPIVTESDKSHARNTAYLLFERITEIVSPKQNPSIGQLTKAVETVYPALSTEVHAQIASKKAHTASIFCAFGVWFHPWIGKSVFTQDPSLPDGNGPEWLLSRQPLEDGKMREPGTCITFPPSSTAPEIAEQWHLFDGRFWFRINNHTPDHDLILRTLEPEDVRTLDVRTIGKSYAAPSSTIMRIALSLFKPADLRRHIPALFSRPTDSSSAETLIALPTLGASTASPSTCTWQIRYKKVDFGQRSAAALVASGISATRLAAAARSPKAFLSCGDQWLAPRNPAELKRERRRVKDGDGGGYGGNSSNNSGPKATYSVKRVRKRRVVELDGGDVESLERLLKEGSGRPLVEEQGKGLGQQKRREKESGGVSWSSFGDRMS</sequence>
<evidence type="ECO:0000256" key="3">
    <source>
        <dbReference type="ARBA" id="ARBA00022694"/>
    </source>
</evidence>